<feature type="coiled-coil region" evidence="1">
    <location>
        <begin position="183"/>
        <end position="241"/>
    </location>
</feature>
<dbReference type="Pfam" id="PF13514">
    <property type="entry name" value="AAA_27"/>
    <property type="match status" value="1"/>
</dbReference>
<evidence type="ECO:0000313" key="4">
    <source>
        <dbReference type="EMBL" id="MFE8700222.1"/>
    </source>
</evidence>
<keyword evidence="2" id="KW-1133">Transmembrane helix</keyword>
<evidence type="ECO:0000256" key="1">
    <source>
        <dbReference type="SAM" id="Coils"/>
    </source>
</evidence>
<feature type="domain" description="YhaN AAA" evidence="3">
    <location>
        <begin position="1"/>
        <end position="204"/>
    </location>
</feature>
<keyword evidence="1" id="KW-0175">Coiled coil</keyword>
<feature type="coiled-coil region" evidence="1">
    <location>
        <begin position="556"/>
        <end position="590"/>
    </location>
</feature>
<feature type="transmembrane region" description="Helical" evidence="2">
    <location>
        <begin position="477"/>
        <end position="495"/>
    </location>
</feature>
<feature type="coiled-coil region" evidence="1">
    <location>
        <begin position="393"/>
        <end position="467"/>
    </location>
</feature>
<reference evidence="4 5" key="1">
    <citation type="submission" date="2024-08" db="EMBL/GenBank/DDBJ databases">
        <title>Two novel Cytobacillus novel species.</title>
        <authorList>
            <person name="Liu G."/>
        </authorList>
    </citation>
    <scope>NUCLEOTIDE SEQUENCE [LARGE SCALE GENOMIC DNA]</scope>
    <source>
        <strain evidence="4 5">FJAT-54145</strain>
    </source>
</reference>
<evidence type="ECO:0000313" key="5">
    <source>
        <dbReference type="Proteomes" id="UP001601059"/>
    </source>
</evidence>
<dbReference type="RefSeq" id="WP_389359212.1">
    <property type="nucleotide sequence ID" value="NZ_JBIACK010000002.1"/>
</dbReference>
<dbReference type="InterPro" id="IPR038734">
    <property type="entry name" value="YhaN_AAA"/>
</dbReference>
<comment type="caution">
    <text evidence="4">The sequence shown here is derived from an EMBL/GenBank/DDBJ whole genome shotgun (WGS) entry which is preliminary data.</text>
</comment>
<keyword evidence="2" id="KW-0472">Membrane</keyword>
<name>A0ABW6K9D2_9BACI</name>
<keyword evidence="2" id="KW-0812">Transmembrane</keyword>
<accession>A0ABW6K9D2</accession>
<dbReference type="PANTHER" id="PTHR41259:SF1">
    <property type="entry name" value="DOUBLE-STRAND BREAK REPAIR RAD50 ATPASE, PUTATIVE-RELATED"/>
    <property type="match status" value="1"/>
</dbReference>
<sequence length="1002" mass="116898">MKIESLHIYGYGKFDQVTIDNLSGMNIFYGENEAGKSTIMSFIHSILFGFPTKQQTELRYEPKKGSKYGGQLIIQFEQHGKTVVERVKGKATGDVSVLLEDGNRGGEELLKELLSYVDKSLYQSIFSFNLNGLQNVHQLKSEDIGKFLFSTGAVGTERLLTLDLLLQKELDSRFKPNGKKPYINEKLQELRDLQNELKKAEQHNSKFWDLSIEKEELLEQAEKAQQKLEALHKKVTKLEEWKKISPIVNEKEFLEQELKKYEGQSFPVDGMTRLNQLKQILQPIEGQMKSLRERIERLRNELNEHRPCRKVIEKELEITSAIEGYPLYESFLEEEKDLGSKLKKIDEEMEVLKDKLHAPTTNFEDWLRSNTSVFMKEKTLDAQKKQERLRDKKIDLDEQFSQEKETLEKIETNIEELKRELLPESEREQLERKVSALNSKGNLETELKNAQEKIALLRKTEQREKKHHKKQLIQNRVQTVILSALLTVVIGWGLWVSEVMVTVFGGVGLLTIIILYLSKNRQAENTELRDEIESMVQKERELIQHINSNSPDFALMEEKLRNNQEKFARLKALEIRLSQQNDQYEKVISSYEKWEKDFIEHESLLLSLGEELNIPTELALNHLHDAFLIIDQLKSSARDRQYVLEQLIKKQQAKQGIVEKLEQLGELILDKKSLSLSDTVFLLRKKVKEEMEKEVKFKENEEMLRGSEIEFQGLHKECAHIQEELYSLFELASVNTEEEFRLAGRMEEKRSQLIEEIENLSLQVHLSSLTETEKAEFGSIEDVVEELTLIHAHIEEYSQSIKKSQKRVAEVNHEISVLEEGGKYTDLLHRYHQLKSELNEEAKKWAKYAFAKNVLNQTIDYFKKKRLPTMLKKAEEYLIHLTDGKYTRIILKNEGHGFLVERIDHTVFEANELSQATTEQLYVSLRLALATTIYHKYQLPIIIDDSFVNFDHIRAEKVIQLLKKVEGHQVLFFTCHKHILSFFDHTEIIHLKEATGSAVHFP</sequence>
<dbReference type="EMBL" id="JBIACK010000002">
    <property type="protein sequence ID" value="MFE8700222.1"/>
    <property type="molecule type" value="Genomic_DNA"/>
</dbReference>
<keyword evidence="5" id="KW-1185">Reference proteome</keyword>
<dbReference type="InterPro" id="IPR027417">
    <property type="entry name" value="P-loop_NTPase"/>
</dbReference>
<protein>
    <submittedName>
        <fullName evidence="4">AAA family ATPase</fullName>
    </submittedName>
</protein>
<dbReference type="Proteomes" id="UP001601059">
    <property type="component" value="Unassembled WGS sequence"/>
</dbReference>
<dbReference type="SUPFAM" id="SSF52540">
    <property type="entry name" value="P-loop containing nucleoside triphosphate hydrolases"/>
    <property type="match status" value="1"/>
</dbReference>
<dbReference type="PANTHER" id="PTHR41259">
    <property type="entry name" value="DOUBLE-STRAND BREAK REPAIR RAD50 ATPASE, PUTATIVE-RELATED"/>
    <property type="match status" value="1"/>
</dbReference>
<evidence type="ECO:0000256" key="2">
    <source>
        <dbReference type="SAM" id="Phobius"/>
    </source>
</evidence>
<feature type="transmembrane region" description="Helical" evidence="2">
    <location>
        <begin position="501"/>
        <end position="518"/>
    </location>
</feature>
<dbReference type="Gene3D" id="1.10.287.1490">
    <property type="match status" value="1"/>
</dbReference>
<evidence type="ECO:0000259" key="3">
    <source>
        <dbReference type="Pfam" id="PF13514"/>
    </source>
</evidence>
<dbReference type="Gene3D" id="3.40.50.300">
    <property type="entry name" value="P-loop containing nucleotide triphosphate hydrolases"/>
    <property type="match status" value="2"/>
</dbReference>
<organism evidence="4 5">
    <name type="scientific">Cytobacillus spartinae</name>
    <dbReference type="NCBI Taxonomy" id="3299023"/>
    <lineage>
        <taxon>Bacteria</taxon>
        <taxon>Bacillati</taxon>
        <taxon>Bacillota</taxon>
        <taxon>Bacilli</taxon>
        <taxon>Bacillales</taxon>
        <taxon>Bacillaceae</taxon>
        <taxon>Cytobacillus</taxon>
    </lineage>
</organism>
<gene>
    <name evidence="4" type="ORF">ACFYKX_06345</name>
</gene>
<feature type="coiled-coil region" evidence="1">
    <location>
        <begin position="794"/>
        <end position="821"/>
    </location>
</feature>
<proteinExistence type="predicted"/>
<feature type="coiled-coil region" evidence="1">
    <location>
        <begin position="274"/>
        <end position="301"/>
    </location>
</feature>